<dbReference type="EMBL" id="JACOOH010000004">
    <property type="protein sequence ID" value="MBC5621314.1"/>
    <property type="molecule type" value="Genomic_DNA"/>
</dbReference>
<feature type="signal peptide" evidence="1">
    <location>
        <begin position="1"/>
        <end position="19"/>
    </location>
</feature>
<reference evidence="2 3" key="1">
    <citation type="submission" date="2020-08" db="EMBL/GenBank/DDBJ databases">
        <title>Genome public.</title>
        <authorList>
            <person name="Liu C."/>
            <person name="Sun Q."/>
        </authorList>
    </citation>
    <scope>NUCLEOTIDE SEQUENCE [LARGE SCALE GENOMIC DNA]</scope>
    <source>
        <strain evidence="2 3">NSJ-56</strain>
    </source>
</reference>
<evidence type="ECO:0008006" key="4">
    <source>
        <dbReference type="Google" id="ProtNLM"/>
    </source>
</evidence>
<keyword evidence="3" id="KW-1185">Reference proteome</keyword>
<dbReference type="Gene3D" id="3.40.390.70">
    <property type="match status" value="1"/>
</dbReference>
<keyword evidence="1" id="KW-0732">Signal</keyword>
<evidence type="ECO:0000313" key="3">
    <source>
        <dbReference type="Proteomes" id="UP000646484"/>
    </source>
</evidence>
<feature type="chain" id="PRO_5045124750" description="Lipoprotein" evidence="1">
    <location>
        <begin position="20"/>
        <end position="305"/>
    </location>
</feature>
<dbReference type="RefSeq" id="WP_186975875.1">
    <property type="nucleotide sequence ID" value="NZ_JACOOH010000004.1"/>
</dbReference>
<evidence type="ECO:0000256" key="1">
    <source>
        <dbReference type="SAM" id="SignalP"/>
    </source>
</evidence>
<protein>
    <recommendedName>
        <fullName evidence="4">Lipoprotein</fullName>
    </recommendedName>
</protein>
<sequence>MRKIFIFVIVALSSWTACTDNDNDLGPDIPFGESYKLPQGKSPADDRVVALFEKYGSYFLYEYSQKDFNWTQVAVSTGNNIFGTILGDPQYLGGMLDLLEEVWLNYYPDDFLEKNLPYRILLADSVKQTYTYERPATYLKLYLTTNTLAIAGLNEDVGSMSLADKKSTKNWIQQAFLDHLLNINAIEAPNEFYQVSDYTKATERDPMNARERGFIPSIDSEEQYGYASEWCYFVDYYTKMLSKDTDFKQYVKNMISHAVTEENSWATYLTFPLVKKKHDILQAYFLEKYGIDLQAIGNANSGYVE</sequence>
<gene>
    <name evidence="2" type="ORF">H8S64_09405</name>
</gene>
<dbReference type="PROSITE" id="PS51257">
    <property type="entry name" value="PROKAR_LIPOPROTEIN"/>
    <property type="match status" value="1"/>
</dbReference>
<dbReference type="Proteomes" id="UP000646484">
    <property type="component" value="Unassembled WGS sequence"/>
</dbReference>
<name>A0ABR7D094_9BACT</name>
<organism evidence="2 3">
    <name type="scientific">Butyricimonas hominis</name>
    <dbReference type="NCBI Taxonomy" id="2763032"/>
    <lineage>
        <taxon>Bacteria</taxon>
        <taxon>Pseudomonadati</taxon>
        <taxon>Bacteroidota</taxon>
        <taxon>Bacteroidia</taxon>
        <taxon>Bacteroidales</taxon>
        <taxon>Odoribacteraceae</taxon>
        <taxon>Butyricimonas</taxon>
    </lineage>
</organism>
<evidence type="ECO:0000313" key="2">
    <source>
        <dbReference type="EMBL" id="MBC5621314.1"/>
    </source>
</evidence>
<proteinExistence type="predicted"/>
<comment type="caution">
    <text evidence="2">The sequence shown here is derived from an EMBL/GenBank/DDBJ whole genome shotgun (WGS) entry which is preliminary data.</text>
</comment>
<accession>A0ABR7D094</accession>